<name>A0A520RWJ7_9GAMM</name>
<evidence type="ECO:0000313" key="2">
    <source>
        <dbReference type="Proteomes" id="UP000316199"/>
    </source>
</evidence>
<dbReference type="EMBL" id="SHAG01000071">
    <property type="protein sequence ID" value="RZO74619.1"/>
    <property type="molecule type" value="Genomic_DNA"/>
</dbReference>
<dbReference type="NCBIfam" id="NF038106">
    <property type="entry name" value="gamma_NF038106"/>
    <property type="match status" value="1"/>
</dbReference>
<sequence length="96" mass="11221">MAGPSQPKVTDEIWNDERVRDFLKMEPYGHENADFHVLLKAYRGMRPNDFARFLSFFLETGRDLDAKDSSGRTLWTIIANHRHALPFLEAREKLKS</sequence>
<accession>A0A520RWJ7</accession>
<dbReference type="InterPro" id="IPR047742">
    <property type="entry name" value="PA4642-like"/>
</dbReference>
<dbReference type="AlphaFoldDB" id="A0A520RWJ7"/>
<protein>
    <submittedName>
        <fullName evidence="1">Uncharacterized protein</fullName>
    </submittedName>
</protein>
<proteinExistence type="predicted"/>
<gene>
    <name evidence="1" type="ORF">EVA68_08745</name>
</gene>
<organism evidence="1 2">
    <name type="scientific">OM182 bacterium</name>
    <dbReference type="NCBI Taxonomy" id="2510334"/>
    <lineage>
        <taxon>Bacteria</taxon>
        <taxon>Pseudomonadati</taxon>
        <taxon>Pseudomonadota</taxon>
        <taxon>Gammaproteobacteria</taxon>
        <taxon>OMG group</taxon>
        <taxon>OM182 clade</taxon>
    </lineage>
</organism>
<dbReference type="Proteomes" id="UP000316199">
    <property type="component" value="Unassembled WGS sequence"/>
</dbReference>
<evidence type="ECO:0000313" key="1">
    <source>
        <dbReference type="EMBL" id="RZO74619.1"/>
    </source>
</evidence>
<reference evidence="1 2" key="1">
    <citation type="submission" date="2019-02" db="EMBL/GenBank/DDBJ databases">
        <title>Prokaryotic population dynamics and viral predation in marine succession experiment using metagenomics: the confinement effect.</title>
        <authorList>
            <person name="Haro-Moreno J.M."/>
            <person name="Rodriguez-Valera F."/>
            <person name="Lopez-Perez M."/>
        </authorList>
    </citation>
    <scope>NUCLEOTIDE SEQUENCE [LARGE SCALE GENOMIC DNA]</scope>
    <source>
        <strain evidence="1">MED-G157</strain>
    </source>
</reference>
<comment type="caution">
    <text evidence="1">The sequence shown here is derived from an EMBL/GenBank/DDBJ whole genome shotgun (WGS) entry which is preliminary data.</text>
</comment>